<evidence type="ECO:0000256" key="4">
    <source>
        <dbReference type="ARBA" id="ARBA00022989"/>
    </source>
</evidence>
<proteinExistence type="inferred from homology"/>
<protein>
    <recommendedName>
        <fullName evidence="10">C3H1-type domain-containing protein</fullName>
    </recommendedName>
</protein>
<feature type="compositionally biased region" description="Basic and acidic residues" evidence="6">
    <location>
        <begin position="96"/>
        <end position="109"/>
    </location>
</feature>
<evidence type="ECO:0000256" key="1">
    <source>
        <dbReference type="ARBA" id="ARBA00004141"/>
    </source>
</evidence>
<feature type="region of interest" description="Disordered" evidence="6">
    <location>
        <begin position="348"/>
        <end position="370"/>
    </location>
</feature>
<keyword evidence="3 7" id="KW-0812">Transmembrane</keyword>
<reference evidence="8 9" key="1">
    <citation type="submission" date="2016-02" db="EMBL/GenBank/DDBJ databases">
        <title>Genome analysis of coral dinoflagellate symbionts highlights evolutionary adaptations to a symbiotic lifestyle.</title>
        <authorList>
            <person name="Aranda M."/>
            <person name="Li Y."/>
            <person name="Liew Y.J."/>
            <person name="Baumgarten S."/>
            <person name="Simakov O."/>
            <person name="Wilson M."/>
            <person name="Piel J."/>
            <person name="Ashoor H."/>
            <person name="Bougouffa S."/>
            <person name="Bajic V.B."/>
            <person name="Ryu T."/>
            <person name="Ravasi T."/>
            <person name="Bayer T."/>
            <person name="Micklem G."/>
            <person name="Kim H."/>
            <person name="Bhak J."/>
            <person name="Lajeunesse T.C."/>
            <person name="Voolstra C.R."/>
        </authorList>
    </citation>
    <scope>NUCLEOTIDE SEQUENCE [LARGE SCALE GENOMIC DNA]</scope>
    <source>
        <strain evidence="8 9">CCMP2467</strain>
    </source>
</reference>
<dbReference type="Proteomes" id="UP000186817">
    <property type="component" value="Unassembled WGS sequence"/>
</dbReference>
<comment type="similarity">
    <text evidence="2">Belongs to the CTL (choline transporter-like) family.</text>
</comment>
<feature type="transmembrane region" description="Helical" evidence="7">
    <location>
        <begin position="1370"/>
        <end position="1401"/>
    </location>
</feature>
<evidence type="ECO:0000313" key="8">
    <source>
        <dbReference type="EMBL" id="OLP90097.1"/>
    </source>
</evidence>
<feature type="region of interest" description="Disordered" evidence="6">
    <location>
        <begin position="1007"/>
        <end position="1026"/>
    </location>
</feature>
<dbReference type="GO" id="GO:0022857">
    <property type="term" value="F:transmembrane transporter activity"/>
    <property type="evidence" value="ECO:0007669"/>
    <property type="project" value="InterPro"/>
</dbReference>
<evidence type="ECO:0000256" key="5">
    <source>
        <dbReference type="ARBA" id="ARBA00023136"/>
    </source>
</evidence>
<dbReference type="EMBL" id="LSRX01000728">
    <property type="protein sequence ID" value="OLP90097.1"/>
    <property type="molecule type" value="Genomic_DNA"/>
</dbReference>
<keyword evidence="5 7" id="KW-0472">Membrane</keyword>
<feature type="region of interest" description="Disordered" evidence="6">
    <location>
        <begin position="63"/>
        <end position="151"/>
    </location>
</feature>
<evidence type="ECO:0008006" key="10">
    <source>
        <dbReference type="Google" id="ProtNLM"/>
    </source>
</evidence>
<comment type="subcellular location">
    <subcellularLocation>
        <location evidence="1">Membrane</location>
        <topology evidence="1">Multi-pass membrane protein</topology>
    </subcellularLocation>
</comment>
<feature type="transmembrane region" description="Helical" evidence="7">
    <location>
        <begin position="1329"/>
        <end position="1349"/>
    </location>
</feature>
<evidence type="ECO:0000256" key="2">
    <source>
        <dbReference type="ARBA" id="ARBA00007168"/>
    </source>
</evidence>
<feature type="compositionally biased region" description="Low complexity" evidence="6">
    <location>
        <begin position="1078"/>
        <end position="1089"/>
    </location>
</feature>
<accession>A0A1Q9D4M8</accession>
<organism evidence="8 9">
    <name type="scientific">Symbiodinium microadriaticum</name>
    <name type="common">Dinoflagellate</name>
    <name type="synonym">Zooxanthella microadriatica</name>
    <dbReference type="NCBI Taxonomy" id="2951"/>
    <lineage>
        <taxon>Eukaryota</taxon>
        <taxon>Sar</taxon>
        <taxon>Alveolata</taxon>
        <taxon>Dinophyceae</taxon>
        <taxon>Suessiales</taxon>
        <taxon>Symbiodiniaceae</taxon>
        <taxon>Symbiodinium</taxon>
    </lineage>
</organism>
<dbReference type="GO" id="GO:0016020">
    <property type="term" value="C:membrane"/>
    <property type="evidence" value="ECO:0007669"/>
    <property type="project" value="UniProtKB-SubCell"/>
</dbReference>
<feature type="compositionally biased region" description="Basic residues" evidence="6">
    <location>
        <begin position="1016"/>
        <end position="1026"/>
    </location>
</feature>
<feature type="region of interest" description="Disordered" evidence="6">
    <location>
        <begin position="548"/>
        <end position="581"/>
    </location>
</feature>
<dbReference type="Pfam" id="PF04515">
    <property type="entry name" value="Choline_transpo"/>
    <property type="match status" value="1"/>
</dbReference>
<evidence type="ECO:0000256" key="3">
    <source>
        <dbReference type="ARBA" id="ARBA00022692"/>
    </source>
</evidence>
<keyword evidence="9" id="KW-1185">Reference proteome</keyword>
<evidence type="ECO:0000313" key="9">
    <source>
        <dbReference type="Proteomes" id="UP000186817"/>
    </source>
</evidence>
<evidence type="ECO:0000256" key="7">
    <source>
        <dbReference type="SAM" id="Phobius"/>
    </source>
</evidence>
<feature type="region of interest" description="Disordered" evidence="6">
    <location>
        <begin position="1058"/>
        <end position="1089"/>
    </location>
</feature>
<feature type="compositionally biased region" description="Low complexity" evidence="6">
    <location>
        <begin position="112"/>
        <end position="121"/>
    </location>
</feature>
<evidence type="ECO:0000256" key="6">
    <source>
        <dbReference type="SAM" id="MobiDB-lite"/>
    </source>
</evidence>
<keyword evidence="4 7" id="KW-1133">Transmembrane helix</keyword>
<feature type="transmembrane region" description="Helical" evidence="7">
    <location>
        <begin position="1485"/>
        <end position="1505"/>
    </location>
</feature>
<gene>
    <name evidence="8" type="ORF">AK812_SmicGene28397</name>
</gene>
<name>A0A1Q9D4M8_SYMMI</name>
<comment type="caution">
    <text evidence="8">The sequence shown here is derived from an EMBL/GenBank/DDBJ whole genome shotgun (WGS) entry which is preliminary data.</text>
</comment>
<dbReference type="InterPro" id="IPR007603">
    <property type="entry name" value="Choline_transptr-like"/>
</dbReference>
<sequence length="1550" mass="169297">MSVAGLKYAGAQQWGHSSLAETKSGSYKNAGSASAYHDWEFRTRIRVLQHKEKQKRELLKDLRMNAHAGARSQSPRKWGPKRAGGTEHPGLGSFRLRPDLADGDGRPTKGESSAIPASPSSARRRRRTADEAAEDGIDGDAGSIPSHPSQIEGEEDDLLQEFDRAYTAPVLPTMADVSDADVDMSECVSKILEGLRGLGRQEQSMGKTAARSQTTDEYARVLVQHHSVVHMKERLLTEKPNAQRTGYKPWGDGQHHNTPKFGYIGYHYDEHDAAEPDQGTIPEEDFADAAYPALDSAHDDGSWVDDEDVAMQLNAYAASSDELEVDEVGEEFAEAVQLAYAATNTLNQAKGKGKGKGKDKDGKGRSGGKLVRSNLTIADRKAKLTELKSKSRCLRCGVVGHWAGDAECRFKGNAKGIMSCQLRCSAASVTRREQPLSSIPAPVLEQPVASSAAGPPFYVTCRGGCKEFSKSGSNAYIDMRTCKKCGAVTKTKKEKPVVDQSTCLHGVTEERKKRSETASAVQVVVPAIDQFRETVEGIPQHLLQGRWLPPPLAPARDRQGTVSEEQRKVSTAPNMQPAQPARREYDEACAASGITPEAGELANAARHDPGPADMVVDIFTHGYEHNATVQRIRNSLEGGTLYEHLRELSSSCKGRREDCGHYTLECWADVQEILDGFVRKVKEADAAAAAAETGANPSTATESPAVAPTYAAPTPKAYRYLLDQGFGARARLAWPRRGRSYLDDANAPDGCIVGGREERLLDIWCRKLQEELLQIDAPILGSLDPDRAALLLVGRTRKLRYPSGRPADLVHYLLARRDEPCGRSVPEAILKAISWMEKVAEFPEEQRATHGRLAWAAQDKITEILSEGARPRKRAPCYAVYLLARLEELVLDAGWSDLQAIIPAELALVEGRLVTTLRRTKTSGPNRRVRELPVAISEHAFFVKSGWLKEGFTLLKQYASYKRDYLMPRLNSDGGLERKPAGYGDAMVATAGLLGILGLPLELQGREGRKGAKGNGKGKGKVGKGAKKLKGCKNGDKCHFAHVCMLCFGKHAASKCPKKATKEPLPPTLATSLDFRSSDGGAAGSSSDGVAAENPVVKATYGSGIKLGLRTTWLWTCPAPQDTVQDMDQYMDQDVEHVLGQAAEEDVDQEVEPEPYIIVEQELNIIAREMDSFAWEMSSKERDKAEELAGGWKAVVCAWSGDQVHQKWSYNVSDAPTVVAVPATEEEGQVEREEPPAPAGTYPAVWPLLKAGAVLPPRLSHGFCPEGYGDNEELVTKVMAGLCWLLCCICCCVACCFRQSIEAAVDCIEEACEAIQEMSSLLLAPILKALARALVFGFLLYGFFALLSTAQVSKPAEVARHFQFTTKQKLFLVAYVPLFVAVWVECWLNALFQFIIAYAMACCPAEYHLSPKDSEGYKVIGGGCCALFDGFQVPEDSSRACALKMIYASVESFSSHNFNGPQMEAEGDATKIPERVGCFQHGGSLAMGSFFVAIFWVLQMLVAIMDASNKDLLAQWLTDGVQQRISLSKFLIPTGLFLRQESDMQELRMT</sequence>
<feature type="compositionally biased region" description="Basic and acidic residues" evidence="6">
    <location>
        <begin position="555"/>
        <end position="568"/>
    </location>
</feature>